<dbReference type="EMBL" id="FQZL01000006">
    <property type="protein sequence ID" value="SHI72944.1"/>
    <property type="molecule type" value="Genomic_DNA"/>
</dbReference>
<evidence type="ECO:0000256" key="7">
    <source>
        <dbReference type="ARBA" id="ARBA00047899"/>
    </source>
</evidence>
<dbReference type="CDD" id="cd14014">
    <property type="entry name" value="STKc_PknB_like"/>
    <property type="match status" value="1"/>
</dbReference>
<dbReference type="SMART" id="SM00220">
    <property type="entry name" value="S_TKc"/>
    <property type="match status" value="1"/>
</dbReference>
<dbReference type="RefSeq" id="WP_094762707.1">
    <property type="nucleotide sequence ID" value="NZ_FQZL01000006.1"/>
</dbReference>
<dbReference type="Pfam" id="PF03793">
    <property type="entry name" value="PASTA"/>
    <property type="match status" value="3"/>
</dbReference>
<evidence type="ECO:0000256" key="6">
    <source>
        <dbReference type="ARBA" id="ARBA00022840"/>
    </source>
</evidence>
<evidence type="ECO:0000256" key="5">
    <source>
        <dbReference type="ARBA" id="ARBA00022777"/>
    </source>
</evidence>
<keyword evidence="6 9" id="KW-0067">ATP-binding</keyword>
<comment type="catalytic activity">
    <reaction evidence="8">
        <text>L-seryl-[protein] + ATP = O-phospho-L-seryl-[protein] + ADP + H(+)</text>
        <dbReference type="Rhea" id="RHEA:17989"/>
        <dbReference type="Rhea" id="RHEA-COMP:9863"/>
        <dbReference type="Rhea" id="RHEA-COMP:11604"/>
        <dbReference type="ChEBI" id="CHEBI:15378"/>
        <dbReference type="ChEBI" id="CHEBI:29999"/>
        <dbReference type="ChEBI" id="CHEBI:30616"/>
        <dbReference type="ChEBI" id="CHEBI:83421"/>
        <dbReference type="ChEBI" id="CHEBI:456216"/>
        <dbReference type="EC" id="2.7.11.1"/>
    </reaction>
</comment>
<dbReference type="OrthoDB" id="9788659at2"/>
<dbReference type="InterPro" id="IPR017441">
    <property type="entry name" value="Protein_kinase_ATP_BS"/>
</dbReference>
<feature type="compositionally biased region" description="Basic residues" evidence="10">
    <location>
        <begin position="309"/>
        <end position="318"/>
    </location>
</feature>
<keyword evidence="11" id="KW-1133">Transmembrane helix</keyword>
<dbReference type="SUPFAM" id="SSF56112">
    <property type="entry name" value="Protein kinase-like (PK-like)"/>
    <property type="match status" value="1"/>
</dbReference>
<dbReference type="InterPro" id="IPR005543">
    <property type="entry name" value="PASTA_dom"/>
</dbReference>
<feature type="transmembrane region" description="Helical" evidence="11">
    <location>
        <begin position="340"/>
        <end position="363"/>
    </location>
</feature>
<dbReference type="EC" id="2.7.11.1" evidence="1"/>
<keyword evidence="5 14" id="KW-0418">Kinase</keyword>
<evidence type="ECO:0000256" key="10">
    <source>
        <dbReference type="SAM" id="MobiDB-lite"/>
    </source>
</evidence>
<dbReference type="Gene3D" id="3.30.10.20">
    <property type="match status" value="3"/>
</dbReference>
<evidence type="ECO:0000256" key="2">
    <source>
        <dbReference type="ARBA" id="ARBA00022527"/>
    </source>
</evidence>
<feature type="region of interest" description="Disordered" evidence="10">
    <location>
        <begin position="302"/>
        <end position="328"/>
    </location>
</feature>
<dbReference type="PROSITE" id="PS51178">
    <property type="entry name" value="PASTA"/>
    <property type="match status" value="3"/>
</dbReference>
<dbReference type="CDD" id="cd06577">
    <property type="entry name" value="PASTA_pknB"/>
    <property type="match status" value="3"/>
</dbReference>
<dbReference type="PROSITE" id="PS00108">
    <property type="entry name" value="PROTEIN_KINASE_ST"/>
    <property type="match status" value="1"/>
</dbReference>
<evidence type="ECO:0000256" key="9">
    <source>
        <dbReference type="PROSITE-ProRule" id="PRU10141"/>
    </source>
</evidence>
<dbReference type="InterPro" id="IPR011009">
    <property type="entry name" value="Kinase-like_dom_sf"/>
</dbReference>
<evidence type="ECO:0000259" key="12">
    <source>
        <dbReference type="PROSITE" id="PS50011"/>
    </source>
</evidence>
<proteinExistence type="predicted"/>
<evidence type="ECO:0000256" key="1">
    <source>
        <dbReference type="ARBA" id="ARBA00012513"/>
    </source>
</evidence>
<feature type="binding site" evidence="9">
    <location>
        <position position="38"/>
    </location>
    <ligand>
        <name>ATP</name>
        <dbReference type="ChEBI" id="CHEBI:30616"/>
    </ligand>
</feature>
<evidence type="ECO:0000256" key="4">
    <source>
        <dbReference type="ARBA" id="ARBA00022741"/>
    </source>
</evidence>
<keyword evidence="3" id="KW-0808">Transferase</keyword>
<feature type="domain" description="PASTA" evidence="13">
    <location>
        <begin position="506"/>
        <end position="573"/>
    </location>
</feature>
<keyword evidence="11" id="KW-0472">Membrane</keyword>
<dbReference type="PROSITE" id="PS50011">
    <property type="entry name" value="PROTEIN_KINASE_DOM"/>
    <property type="match status" value="1"/>
</dbReference>
<feature type="domain" description="PASTA" evidence="13">
    <location>
        <begin position="368"/>
        <end position="435"/>
    </location>
</feature>
<reference evidence="14 15" key="1">
    <citation type="submission" date="2016-11" db="EMBL/GenBank/DDBJ databases">
        <authorList>
            <person name="Jaros S."/>
            <person name="Januszkiewicz K."/>
            <person name="Wedrychowicz H."/>
        </authorList>
    </citation>
    <scope>NUCLEOTIDE SEQUENCE [LARGE SCALE GENOMIC DNA]</scope>
    <source>
        <strain evidence="14 15">DSM 17477</strain>
    </source>
</reference>
<organism evidence="14 15">
    <name type="scientific">Dethiosulfatibacter aminovorans DSM 17477</name>
    <dbReference type="NCBI Taxonomy" id="1121476"/>
    <lineage>
        <taxon>Bacteria</taxon>
        <taxon>Bacillati</taxon>
        <taxon>Bacillota</taxon>
        <taxon>Tissierellia</taxon>
        <taxon>Dethiosulfatibacter</taxon>
    </lineage>
</organism>
<dbReference type="Gene3D" id="3.30.200.20">
    <property type="entry name" value="Phosphorylase Kinase, domain 1"/>
    <property type="match status" value="1"/>
</dbReference>
<name>A0A1M6DI04_9FIRM</name>
<dbReference type="Gene3D" id="1.10.510.10">
    <property type="entry name" value="Transferase(Phosphotransferase) domain 1"/>
    <property type="match status" value="1"/>
</dbReference>
<keyword evidence="4 9" id="KW-0547">Nucleotide-binding</keyword>
<feature type="domain" description="PASTA" evidence="13">
    <location>
        <begin position="436"/>
        <end position="503"/>
    </location>
</feature>
<comment type="catalytic activity">
    <reaction evidence="7">
        <text>L-threonyl-[protein] + ATP = O-phospho-L-threonyl-[protein] + ADP + H(+)</text>
        <dbReference type="Rhea" id="RHEA:46608"/>
        <dbReference type="Rhea" id="RHEA-COMP:11060"/>
        <dbReference type="Rhea" id="RHEA-COMP:11605"/>
        <dbReference type="ChEBI" id="CHEBI:15378"/>
        <dbReference type="ChEBI" id="CHEBI:30013"/>
        <dbReference type="ChEBI" id="CHEBI:30616"/>
        <dbReference type="ChEBI" id="CHEBI:61977"/>
        <dbReference type="ChEBI" id="CHEBI:456216"/>
        <dbReference type="EC" id="2.7.11.1"/>
    </reaction>
</comment>
<dbReference type="FunFam" id="1.10.510.10:FF:000021">
    <property type="entry name" value="Serine/threonine protein kinase"/>
    <property type="match status" value="1"/>
</dbReference>
<accession>A0A1M6DI04</accession>
<gene>
    <name evidence="14" type="ORF">SAMN02745751_00926</name>
</gene>
<dbReference type="NCBIfam" id="NF033483">
    <property type="entry name" value="PknB_PASTA_kin"/>
    <property type="match status" value="1"/>
</dbReference>
<keyword evidence="15" id="KW-1185">Reference proteome</keyword>
<dbReference type="AlphaFoldDB" id="A0A1M6DI04"/>
<dbReference type="PANTHER" id="PTHR43289">
    <property type="entry name" value="MITOGEN-ACTIVATED PROTEIN KINASE KINASE KINASE 20-RELATED"/>
    <property type="match status" value="1"/>
</dbReference>
<sequence length="671" mass="74952">MKSILNNRYEIIEEIGSGGMAYVYKARCNVLNRFVAIKVLKEEFTKDQDFIDKFKQESMSAARLNHKNIVNIYDTGVDEDIYFIVMELVTGRTLNEMIEEEYPIPVGRVLDISLQICEALEHAHSNGVVHRDIKPHNILINKHNLVKVADFGIARAVTNKTITNNDNTLGSVNYLSPEQARGGYVDEKSDIYSLGIVMYELLTGELPFKGDSPISIALKHVNERVMPPSLINKDVSPRVDEIVLKCTNNKSTMRYNSVSEVIEAIKKIYGKSALYSMHEEGLGSEEKNDAFNKFFDGEDENGKVENPVGKKRKVKARKNKPETDEEEAEEKEVVRGRFKYTLLAIIAALVVTGTVSVVALNMIKDYLTVKVVSVPDLIGLTEEAAEETVLSLGLKFSVKDEIYNSEYAEGLVINQNINEGQELREGFPIEVILSKGERLVKIPDLTHKYSNESIVILKKNDLAEGDVTYEFNDTVPWGLVIRQVPEAGNMVKEGTEVSYVLSKGPEVEYTLMPDLLGKHVDDVKNIILEKGFTVGEITYKPSDEVGMDLILYQSYPSGTEVEMGTAINLIVSSGVEIQIENPEDGGNDGQEGVNSGVSGSGELVVELPQDKNKVHLLIEKVLEDKRVIVYEKQVKTDLSPLTIKIEGFGVQKFEIFINSEYYGVKEINFGE</sequence>
<protein>
    <recommendedName>
        <fullName evidence="1">non-specific serine/threonine protein kinase</fullName>
        <ecNumber evidence="1">2.7.11.1</ecNumber>
    </recommendedName>
</protein>
<dbReference type="InterPro" id="IPR008271">
    <property type="entry name" value="Ser/Thr_kinase_AS"/>
</dbReference>
<evidence type="ECO:0000256" key="11">
    <source>
        <dbReference type="SAM" id="Phobius"/>
    </source>
</evidence>
<dbReference type="STRING" id="1121476.SAMN02745751_00926"/>
<evidence type="ECO:0000256" key="8">
    <source>
        <dbReference type="ARBA" id="ARBA00048679"/>
    </source>
</evidence>
<dbReference type="GO" id="GO:0004674">
    <property type="term" value="F:protein serine/threonine kinase activity"/>
    <property type="evidence" value="ECO:0007669"/>
    <property type="project" value="UniProtKB-KW"/>
</dbReference>
<dbReference type="PROSITE" id="PS00107">
    <property type="entry name" value="PROTEIN_KINASE_ATP"/>
    <property type="match status" value="1"/>
</dbReference>
<dbReference type="PANTHER" id="PTHR43289:SF34">
    <property type="entry name" value="SERINE_THREONINE-PROTEIN KINASE YBDM-RELATED"/>
    <property type="match status" value="1"/>
</dbReference>
<keyword evidence="2 14" id="KW-0723">Serine/threonine-protein kinase</keyword>
<evidence type="ECO:0000313" key="15">
    <source>
        <dbReference type="Proteomes" id="UP000184052"/>
    </source>
</evidence>
<dbReference type="SMART" id="SM00740">
    <property type="entry name" value="PASTA"/>
    <property type="match status" value="3"/>
</dbReference>
<dbReference type="InterPro" id="IPR000719">
    <property type="entry name" value="Prot_kinase_dom"/>
</dbReference>
<dbReference type="FunFam" id="3.30.200.20:FF:000035">
    <property type="entry name" value="Serine/threonine protein kinase Stk1"/>
    <property type="match status" value="1"/>
</dbReference>
<evidence type="ECO:0000313" key="14">
    <source>
        <dbReference type="EMBL" id="SHI72944.1"/>
    </source>
</evidence>
<evidence type="ECO:0000256" key="3">
    <source>
        <dbReference type="ARBA" id="ARBA00022679"/>
    </source>
</evidence>
<dbReference type="Pfam" id="PF00069">
    <property type="entry name" value="Pkinase"/>
    <property type="match status" value="1"/>
</dbReference>
<dbReference type="GO" id="GO:0005524">
    <property type="term" value="F:ATP binding"/>
    <property type="evidence" value="ECO:0007669"/>
    <property type="project" value="UniProtKB-UniRule"/>
</dbReference>
<evidence type="ECO:0000259" key="13">
    <source>
        <dbReference type="PROSITE" id="PS51178"/>
    </source>
</evidence>
<dbReference type="Proteomes" id="UP000184052">
    <property type="component" value="Unassembled WGS sequence"/>
</dbReference>
<keyword evidence="11" id="KW-0812">Transmembrane</keyword>
<feature type="domain" description="Protein kinase" evidence="12">
    <location>
        <begin position="9"/>
        <end position="269"/>
    </location>
</feature>